<evidence type="ECO:0000313" key="2">
    <source>
        <dbReference type="Proteomes" id="UP001243195"/>
    </source>
</evidence>
<comment type="caution">
    <text evidence="1">The sequence shown here is derived from an EMBL/GenBank/DDBJ whole genome shotgun (WGS) entry which is preliminary data.</text>
</comment>
<protein>
    <submittedName>
        <fullName evidence="1">DUF2971 domain-containing protein</fullName>
    </submittedName>
</protein>
<dbReference type="InterPro" id="IPR021352">
    <property type="entry name" value="DUF2971"/>
</dbReference>
<sequence length="355" mass="41702">MSTEIDYCLEKILGLDSTDEEQNACILQKNALIPDYLYKYRSLTNNALNNLRTQTLWFDKPANMNDPYDCRFTVQNLLDQKCSVEFYKHLFEDQIDVNIINRLKNESISLRKLIETEPGMMEQALIPTLIKAIDEISEQDHLKFLNKLLNEVHFCSLSSSYDSMLMWTHYCNEHRGFCIEYDLNNLEKAKNFKGLLYPVKYSEDLFDITPAMPTSTEISHGIKEMKNGGPLQTKDTKLFMLNPLLHKNINWSYEKEWRAIYPFGILKESQSMQSPKPSAILLGSNFFNQFDIYERSRDTIYFGTLSLAFDLLSLCKKNDLEIRFMKNDIKKFRMIYDVMTYDECKQKLIKLKNAE</sequence>
<dbReference type="Pfam" id="PF11185">
    <property type="entry name" value="DUF2971"/>
    <property type="match status" value="1"/>
</dbReference>
<gene>
    <name evidence="1" type="ORF">RFH51_12425</name>
</gene>
<accession>A0AAW8JK72</accession>
<organism evidence="1 2">
    <name type="scientific">Acinetobacter gerneri</name>
    <dbReference type="NCBI Taxonomy" id="202952"/>
    <lineage>
        <taxon>Bacteria</taxon>
        <taxon>Pseudomonadati</taxon>
        <taxon>Pseudomonadota</taxon>
        <taxon>Gammaproteobacteria</taxon>
        <taxon>Moraxellales</taxon>
        <taxon>Moraxellaceae</taxon>
        <taxon>Acinetobacter</taxon>
    </lineage>
</organism>
<name>A0AAW8JK72_9GAMM</name>
<proteinExistence type="predicted"/>
<evidence type="ECO:0000313" key="1">
    <source>
        <dbReference type="EMBL" id="MDQ9072264.1"/>
    </source>
</evidence>
<dbReference type="Proteomes" id="UP001243195">
    <property type="component" value="Unassembled WGS sequence"/>
</dbReference>
<dbReference type="EMBL" id="JAVIDA010000017">
    <property type="protein sequence ID" value="MDQ9072264.1"/>
    <property type="molecule type" value="Genomic_DNA"/>
</dbReference>
<dbReference type="RefSeq" id="WP_308956690.1">
    <property type="nucleotide sequence ID" value="NZ_JAVICY010000020.1"/>
</dbReference>
<reference evidence="1" key="1">
    <citation type="submission" date="2023-08" db="EMBL/GenBank/DDBJ databases">
        <title>Emergence of clinically-relevant ST2 carbapenem-resistant Acinetobacter baumannii strains in hospital sewages in Zhejiang, East of China.</title>
        <authorList>
            <person name="Kaichao C."/>
            <person name="Zhang R."/>
        </authorList>
    </citation>
    <scope>NUCLEOTIDE SEQUENCE</scope>
    <source>
        <strain evidence="1">M-SY-60</strain>
    </source>
</reference>
<dbReference type="AlphaFoldDB" id="A0AAW8JK72"/>